<dbReference type="PANTHER" id="PTHR11851">
    <property type="entry name" value="METALLOPROTEASE"/>
    <property type="match status" value="1"/>
</dbReference>
<proteinExistence type="inferred from homology"/>
<dbReference type="PROSITE" id="PS00143">
    <property type="entry name" value="INSULINASE"/>
    <property type="match status" value="1"/>
</dbReference>
<evidence type="ECO:0000256" key="1">
    <source>
        <dbReference type="ARBA" id="ARBA00001947"/>
    </source>
</evidence>
<comment type="caution">
    <text evidence="6">The sequence shown here is derived from an EMBL/GenBank/DDBJ whole genome shotgun (WGS) entry which is preliminary data.</text>
</comment>
<dbReference type="Gene3D" id="3.30.830.10">
    <property type="entry name" value="Metalloenzyme, LuxS/M16 peptidase-like"/>
    <property type="match status" value="2"/>
</dbReference>
<protein>
    <submittedName>
        <fullName evidence="6">Processing protease</fullName>
    </submittedName>
</protein>
<evidence type="ECO:0000313" key="6">
    <source>
        <dbReference type="EMBL" id="EEP60320.1"/>
    </source>
</evidence>
<comment type="cofactor">
    <cofactor evidence="1">
        <name>Zn(2+)</name>
        <dbReference type="ChEBI" id="CHEBI:29105"/>
    </cofactor>
</comment>
<dbReference type="EMBL" id="ABZS01000114">
    <property type="protein sequence ID" value="EEP60320.1"/>
    <property type="molecule type" value="Genomic_DNA"/>
</dbReference>
<accession>C4FKT2</accession>
<dbReference type="InterPro" id="IPR007863">
    <property type="entry name" value="Peptidase_M16_C"/>
</dbReference>
<dbReference type="Pfam" id="PF00675">
    <property type="entry name" value="Peptidase_M16"/>
    <property type="match status" value="1"/>
</dbReference>
<feature type="domain" description="Peptidase M16 C-terminal" evidence="5">
    <location>
        <begin position="192"/>
        <end position="366"/>
    </location>
</feature>
<dbReference type="AlphaFoldDB" id="C4FKT2"/>
<organism evidence="6 7">
    <name type="scientific">Sulfurihydrogenibium yellowstonense SS-5</name>
    <dbReference type="NCBI Taxonomy" id="432331"/>
    <lineage>
        <taxon>Bacteria</taxon>
        <taxon>Pseudomonadati</taxon>
        <taxon>Aquificota</taxon>
        <taxon>Aquificia</taxon>
        <taxon>Aquificales</taxon>
        <taxon>Hydrogenothermaceae</taxon>
        <taxon>Sulfurihydrogenibium</taxon>
    </lineage>
</organism>
<dbReference type="GO" id="GO:0004222">
    <property type="term" value="F:metalloendopeptidase activity"/>
    <property type="evidence" value="ECO:0007669"/>
    <property type="project" value="InterPro"/>
</dbReference>
<evidence type="ECO:0000259" key="5">
    <source>
        <dbReference type="Pfam" id="PF05193"/>
    </source>
</evidence>
<dbReference type="SUPFAM" id="SSF63411">
    <property type="entry name" value="LuxS/MPP-like metallohydrolase"/>
    <property type="match status" value="2"/>
</dbReference>
<comment type="similarity">
    <text evidence="2 3">Belongs to the peptidase M16 family.</text>
</comment>
<dbReference type="InterPro" id="IPR011765">
    <property type="entry name" value="Pept_M16_N"/>
</dbReference>
<dbReference type="InterPro" id="IPR001431">
    <property type="entry name" value="Pept_M16_Zn_BS"/>
</dbReference>
<evidence type="ECO:0000256" key="2">
    <source>
        <dbReference type="ARBA" id="ARBA00007261"/>
    </source>
</evidence>
<dbReference type="InterPro" id="IPR011249">
    <property type="entry name" value="Metalloenz_LuxS/M16"/>
</dbReference>
<dbReference type="PANTHER" id="PTHR11851:SF49">
    <property type="entry name" value="MITOCHONDRIAL-PROCESSING PEPTIDASE SUBUNIT ALPHA"/>
    <property type="match status" value="1"/>
</dbReference>
<reference evidence="6 7" key="1">
    <citation type="submission" date="2009-04" db="EMBL/GenBank/DDBJ databases">
        <authorList>
            <person name="Reysenbach A.-L."/>
            <person name="Heidelberg J.F."/>
            <person name="Nelson W.C."/>
        </authorList>
    </citation>
    <scope>NUCLEOTIDE SEQUENCE [LARGE SCALE GENOMIC DNA]</scope>
    <source>
        <strain evidence="6 7">SS-5</strain>
    </source>
</reference>
<evidence type="ECO:0000259" key="4">
    <source>
        <dbReference type="Pfam" id="PF00675"/>
    </source>
</evidence>
<dbReference type="Pfam" id="PF05193">
    <property type="entry name" value="Peptidase_M16_C"/>
    <property type="match status" value="1"/>
</dbReference>
<gene>
    <name evidence="6" type="ORF">SULYE_1182</name>
</gene>
<evidence type="ECO:0000256" key="3">
    <source>
        <dbReference type="RuleBase" id="RU004447"/>
    </source>
</evidence>
<dbReference type="OrthoDB" id="9811314at2"/>
<dbReference type="RefSeq" id="WP_007547340.1">
    <property type="nucleotide sequence ID" value="NZ_ABZS01000114.1"/>
</dbReference>
<sequence>MYKKIILIWGLIMALALVKEVKAKENIIIKKLKNGTTVVIKPREDTQAVAVQVWFGVGSVYEKDNERGLAHFLEHMLFNGTKYTKPGEIEFEVEKKGGSINAATSFDFTYYHIEIASEFWKDALYYLYYMTTEPTLSDEMVAKEKPIVLEELNRHLDNPKNLLWDTYNKLAYKKSNYKYPVIGYRETIENYTPELVRNYFYSYYTPSNKTVVIVGNVKAEQVLKEIEKTFGSVKGKYYKPPEVPLEDPQQEVRREDIRKKQITRAYLAIGWQAPPITDKDSYPFNVLEEILLNGKSSVMYQEIKEAGLVQSIMGGYLAHKGTSQFLIYFVTDENKIEQAKSKIFEIIKRYQEKGFSKEEVENAKKRIINREIFAKEEVDNDAEAIGYSITVTGDINYDLKYLDRIKKVKKEDLDRVIKAFKDNNYTEVRLLPESVPVAQ</sequence>
<dbReference type="GO" id="GO:0006508">
    <property type="term" value="P:proteolysis"/>
    <property type="evidence" value="ECO:0007669"/>
    <property type="project" value="UniProtKB-KW"/>
</dbReference>
<dbReference type="Proteomes" id="UP000005540">
    <property type="component" value="Unassembled WGS sequence"/>
</dbReference>
<name>C4FKT2_9AQUI</name>
<keyword evidence="6" id="KW-0378">Hydrolase</keyword>
<keyword evidence="6" id="KW-0645">Protease</keyword>
<keyword evidence="7" id="KW-1185">Reference proteome</keyword>
<dbReference type="GO" id="GO:0046872">
    <property type="term" value="F:metal ion binding"/>
    <property type="evidence" value="ECO:0007669"/>
    <property type="project" value="InterPro"/>
</dbReference>
<evidence type="ECO:0000313" key="7">
    <source>
        <dbReference type="Proteomes" id="UP000005540"/>
    </source>
</evidence>
<feature type="domain" description="Peptidase M16 N-terminal" evidence="4">
    <location>
        <begin position="38"/>
        <end position="182"/>
    </location>
</feature>
<dbReference type="InterPro" id="IPR050361">
    <property type="entry name" value="MPP/UQCRC_Complex"/>
</dbReference>